<dbReference type="Pfam" id="PF13439">
    <property type="entry name" value="Glyco_transf_4"/>
    <property type="match status" value="1"/>
</dbReference>
<comment type="caution">
    <text evidence="6">The sequence shown here is derived from an EMBL/GenBank/DDBJ whole genome shotgun (WGS) entry which is preliminary data.</text>
</comment>
<keyword evidence="2" id="KW-0328">Glycosyltransferase</keyword>
<dbReference type="InterPro" id="IPR028098">
    <property type="entry name" value="Glyco_trans_4-like_N"/>
</dbReference>
<dbReference type="Proteomes" id="UP000636956">
    <property type="component" value="Unassembled WGS sequence"/>
</dbReference>
<dbReference type="GO" id="GO:1901137">
    <property type="term" value="P:carbohydrate derivative biosynthetic process"/>
    <property type="evidence" value="ECO:0007669"/>
    <property type="project" value="UniProtKB-ARBA"/>
</dbReference>
<keyword evidence="3" id="KW-0808">Transferase</keyword>
<keyword evidence="7" id="KW-1185">Reference proteome</keyword>
<evidence type="ECO:0000256" key="2">
    <source>
        <dbReference type="ARBA" id="ARBA00022676"/>
    </source>
</evidence>
<evidence type="ECO:0000256" key="3">
    <source>
        <dbReference type="ARBA" id="ARBA00022679"/>
    </source>
</evidence>
<evidence type="ECO:0000256" key="1">
    <source>
        <dbReference type="ARBA" id="ARBA00021292"/>
    </source>
</evidence>
<organism evidence="6 7">
    <name type="scientific">Agromyces bauzanensis</name>
    <dbReference type="NCBI Taxonomy" id="1308924"/>
    <lineage>
        <taxon>Bacteria</taxon>
        <taxon>Bacillati</taxon>
        <taxon>Actinomycetota</taxon>
        <taxon>Actinomycetes</taxon>
        <taxon>Micrococcales</taxon>
        <taxon>Microbacteriaceae</taxon>
        <taxon>Agromyces</taxon>
    </lineage>
</organism>
<dbReference type="PANTHER" id="PTHR45947">
    <property type="entry name" value="SULFOQUINOVOSYL TRANSFERASE SQD2"/>
    <property type="match status" value="1"/>
</dbReference>
<accession>A0A917UNT5</accession>
<gene>
    <name evidence="6" type="ORF">GCM10011372_06450</name>
</gene>
<proteinExistence type="predicted"/>
<evidence type="ECO:0000313" key="7">
    <source>
        <dbReference type="Proteomes" id="UP000636956"/>
    </source>
</evidence>
<dbReference type="Gene3D" id="3.40.50.2000">
    <property type="entry name" value="Glycogen Phosphorylase B"/>
    <property type="match status" value="2"/>
</dbReference>
<dbReference type="GO" id="GO:0016757">
    <property type="term" value="F:glycosyltransferase activity"/>
    <property type="evidence" value="ECO:0007669"/>
    <property type="project" value="UniProtKB-KW"/>
</dbReference>
<feature type="domain" description="Glycosyltransferase subfamily 4-like N-terminal" evidence="5">
    <location>
        <begin position="19"/>
        <end position="184"/>
    </location>
</feature>
<dbReference type="CDD" id="cd03801">
    <property type="entry name" value="GT4_PimA-like"/>
    <property type="match status" value="1"/>
</dbReference>
<evidence type="ECO:0000259" key="4">
    <source>
        <dbReference type="Pfam" id="PF00534"/>
    </source>
</evidence>
<dbReference type="InterPro" id="IPR050194">
    <property type="entry name" value="Glycosyltransferase_grp1"/>
</dbReference>
<dbReference type="AlphaFoldDB" id="A0A917UNT5"/>
<reference evidence="6" key="2">
    <citation type="submission" date="2020-09" db="EMBL/GenBank/DDBJ databases">
        <authorList>
            <person name="Sun Q."/>
            <person name="Zhou Y."/>
        </authorList>
    </citation>
    <scope>NUCLEOTIDE SEQUENCE</scope>
    <source>
        <strain evidence="6">CGMCC 1.8984</strain>
    </source>
</reference>
<dbReference type="RefSeq" id="WP_188741994.1">
    <property type="nucleotide sequence ID" value="NZ_BAABFW010000003.1"/>
</dbReference>
<evidence type="ECO:0000313" key="6">
    <source>
        <dbReference type="EMBL" id="GGJ71260.1"/>
    </source>
</evidence>
<dbReference type="Pfam" id="PF00534">
    <property type="entry name" value="Glycos_transf_1"/>
    <property type="match status" value="1"/>
</dbReference>
<sequence length="399" mass="42804">MSAPRVAIAYDCLFPVNTGGGERVYRRMAELLRERGAHVTYVTRRQWTQDAVPHAPFDIVSVWHGEIYDAAGSRTTRSAIAFALGLFRHFARHRRDYDLVIVAALPVLNVFAVRSALVGRPTVLAVDWLEVWSSRKWRAYAGSATGTVAAVLQWFAVRIGDIITVNSGFTRAKLRAARPKADPIVLGLLDLAGPPRAPVEASTGRADESAHIADEADPYLLFIGRHIADKRLDSLPAALAAARRGLPRLRARVVGTGPATEQVRAAAAAAGVEEVVELLGRVDDDELERLLGASAVLVNPSAREGFGLVVAEAAAHGTPSVVVAGEDNAAAELVVDGENGFVAASVAPDVLGDAIARAVTGGAELRSSTAAWFARERRERSLDRSVGELLERWRAIRAR</sequence>
<dbReference type="EMBL" id="BMMD01000002">
    <property type="protein sequence ID" value="GGJ71260.1"/>
    <property type="molecule type" value="Genomic_DNA"/>
</dbReference>
<evidence type="ECO:0000259" key="5">
    <source>
        <dbReference type="Pfam" id="PF13439"/>
    </source>
</evidence>
<dbReference type="PANTHER" id="PTHR45947:SF3">
    <property type="entry name" value="SULFOQUINOVOSYL TRANSFERASE SQD2"/>
    <property type="match status" value="1"/>
</dbReference>
<protein>
    <recommendedName>
        <fullName evidence="1">D-inositol 3-phosphate glycosyltransferase</fullName>
    </recommendedName>
</protein>
<dbReference type="InterPro" id="IPR001296">
    <property type="entry name" value="Glyco_trans_1"/>
</dbReference>
<dbReference type="SUPFAM" id="SSF53756">
    <property type="entry name" value="UDP-Glycosyltransferase/glycogen phosphorylase"/>
    <property type="match status" value="1"/>
</dbReference>
<reference evidence="6" key="1">
    <citation type="journal article" date="2014" name="Int. J. Syst. Evol. Microbiol.">
        <title>Complete genome sequence of Corynebacterium casei LMG S-19264T (=DSM 44701T), isolated from a smear-ripened cheese.</title>
        <authorList>
            <consortium name="US DOE Joint Genome Institute (JGI-PGF)"/>
            <person name="Walter F."/>
            <person name="Albersmeier A."/>
            <person name="Kalinowski J."/>
            <person name="Ruckert C."/>
        </authorList>
    </citation>
    <scope>NUCLEOTIDE SEQUENCE</scope>
    <source>
        <strain evidence="6">CGMCC 1.8984</strain>
    </source>
</reference>
<name>A0A917UNT5_9MICO</name>
<feature type="domain" description="Glycosyl transferase family 1" evidence="4">
    <location>
        <begin position="211"/>
        <end position="366"/>
    </location>
</feature>